<protein>
    <recommendedName>
        <fullName evidence="2">diguanylate cyclase</fullName>
        <ecNumber evidence="2">2.7.7.65</ecNumber>
    </recommendedName>
</protein>
<dbReference type="SUPFAM" id="SSF109604">
    <property type="entry name" value="HD-domain/PDEase-like"/>
    <property type="match status" value="1"/>
</dbReference>
<dbReference type="FunFam" id="3.30.70.270:FF:000001">
    <property type="entry name" value="Diguanylate cyclase domain protein"/>
    <property type="match status" value="1"/>
</dbReference>
<evidence type="ECO:0000256" key="4">
    <source>
        <dbReference type="SAM" id="Coils"/>
    </source>
</evidence>
<reference evidence="7 8" key="1">
    <citation type="submission" date="2016-11" db="EMBL/GenBank/DDBJ databases">
        <authorList>
            <person name="Jaros S."/>
            <person name="Januszkiewicz K."/>
            <person name="Wedrychowicz H."/>
        </authorList>
    </citation>
    <scope>NUCLEOTIDE SEQUENCE [LARGE SCALE GENOMIC DNA]</scope>
    <source>
        <strain evidence="7 8">DSM 19980</strain>
    </source>
</reference>
<dbReference type="InterPro" id="IPR029787">
    <property type="entry name" value="Nucleotide_cyclase"/>
</dbReference>
<dbReference type="PANTHER" id="PTHR45138">
    <property type="entry name" value="REGULATORY COMPONENTS OF SENSORY TRANSDUCTION SYSTEM"/>
    <property type="match status" value="1"/>
</dbReference>
<dbReference type="SUPFAM" id="SSF55073">
    <property type="entry name" value="Nucleotide cyclase"/>
    <property type="match status" value="1"/>
</dbReference>
<dbReference type="InterPro" id="IPR050469">
    <property type="entry name" value="Diguanylate_Cyclase"/>
</dbReference>
<organism evidence="7 8">
    <name type="scientific">Modicisalibacter ilicicola DSM 19980</name>
    <dbReference type="NCBI Taxonomy" id="1121942"/>
    <lineage>
        <taxon>Bacteria</taxon>
        <taxon>Pseudomonadati</taxon>
        <taxon>Pseudomonadota</taxon>
        <taxon>Gammaproteobacteria</taxon>
        <taxon>Oceanospirillales</taxon>
        <taxon>Halomonadaceae</taxon>
        <taxon>Modicisalibacter</taxon>
    </lineage>
</organism>
<proteinExistence type="predicted"/>
<dbReference type="InterPro" id="IPR043128">
    <property type="entry name" value="Rev_trsase/Diguanyl_cyclase"/>
</dbReference>
<dbReference type="InterPro" id="IPR013976">
    <property type="entry name" value="HDOD"/>
</dbReference>
<sequence length="497" mass="55393">MINDALRESLASCTQLPSLPTAVLKVIELAQDKSTRLQSIAEPLNHDSALTARLISLANTVFYAHLRPADTLREAVDRLGLEMTVSLALGFSLARSYGNRQRSKGLGLDLHYYWQRSLTSAIAAQELARLLPEDPEGASVFTAALLQDIGMLALDTIEGPSYAEIIGDLRRHDEVGKRERNELGADHTEIGAWLAASWGLSRRCCDWIRHSHDSPVGTSSLSGAECVMLSGRLADIWLAGDGPNTLAQLDTWLGKGVQREALLGRIQERLPMIAELLDVETPERIDPQRLLFAAKQLLLERNLEMQRNLQQVDSELEHLRSHNQQLDRVARFDPLTHLYNRRHLTILFEQHFADAKRDALELSLVFIDLDHFKQINDLYGHHQGDEALKAFAELLLRISDAGTVVGRYGGEEFLAVLPGRELPEALAFADRLCVELRDHPLVASPDVTLYVTASIGIASLKDGDFETSEAMIQTADQRMYLSKREGRNRVTAGRSHL</sequence>
<dbReference type="Gene3D" id="1.10.3210.10">
    <property type="entry name" value="Hypothetical protein af1432"/>
    <property type="match status" value="1"/>
</dbReference>
<dbReference type="Gene3D" id="3.30.70.270">
    <property type="match status" value="1"/>
</dbReference>
<gene>
    <name evidence="7" type="ORF">SAMN02745148_01824</name>
</gene>
<dbReference type="Pfam" id="PF08668">
    <property type="entry name" value="HDOD"/>
    <property type="match status" value="1"/>
</dbReference>
<evidence type="ECO:0000259" key="5">
    <source>
        <dbReference type="PROSITE" id="PS50887"/>
    </source>
</evidence>
<evidence type="ECO:0000259" key="6">
    <source>
        <dbReference type="PROSITE" id="PS51833"/>
    </source>
</evidence>
<evidence type="ECO:0000313" key="8">
    <source>
        <dbReference type="Proteomes" id="UP000184346"/>
    </source>
</evidence>
<dbReference type="NCBIfam" id="TIGR00254">
    <property type="entry name" value="GGDEF"/>
    <property type="match status" value="1"/>
</dbReference>
<feature type="domain" description="HDOD" evidence="6">
    <location>
        <begin position="16"/>
        <end position="214"/>
    </location>
</feature>
<evidence type="ECO:0000256" key="2">
    <source>
        <dbReference type="ARBA" id="ARBA00012528"/>
    </source>
</evidence>
<feature type="domain" description="GGDEF" evidence="5">
    <location>
        <begin position="360"/>
        <end position="495"/>
    </location>
</feature>
<evidence type="ECO:0000256" key="1">
    <source>
        <dbReference type="ARBA" id="ARBA00001946"/>
    </source>
</evidence>
<keyword evidence="8" id="KW-1185">Reference proteome</keyword>
<name>A0A1M4Z1B2_9GAMM</name>
<dbReference type="RefSeq" id="WP_072821985.1">
    <property type="nucleotide sequence ID" value="NZ_FQUJ01000007.1"/>
</dbReference>
<comment type="cofactor">
    <cofactor evidence="1">
        <name>Mg(2+)</name>
        <dbReference type="ChEBI" id="CHEBI:18420"/>
    </cofactor>
</comment>
<dbReference type="STRING" id="1121942.SAMN02745148_01824"/>
<dbReference type="Proteomes" id="UP000184346">
    <property type="component" value="Unassembled WGS sequence"/>
</dbReference>
<dbReference type="EMBL" id="FQUJ01000007">
    <property type="protein sequence ID" value="SHF11755.1"/>
    <property type="molecule type" value="Genomic_DNA"/>
</dbReference>
<dbReference type="PROSITE" id="PS50887">
    <property type="entry name" value="GGDEF"/>
    <property type="match status" value="1"/>
</dbReference>
<comment type="catalytic activity">
    <reaction evidence="3">
        <text>2 GTP = 3',3'-c-di-GMP + 2 diphosphate</text>
        <dbReference type="Rhea" id="RHEA:24898"/>
        <dbReference type="ChEBI" id="CHEBI:33019"/>
        <dbReference type="ChEBI" id="CHEBI:37565"/>
        <dbReference type="ChEBI" id="CHEBI:58805"/>
        <dbReference type="EC" id="2.7.7.65"/>
    </reaction>
</comment>
<dbReference type="PROSITE" id="PS51833">
    <property type="entry name" value="HDOD"/>
    <property type="match status" value="1"/>
</dbReference>
<dbReference type="PANTHER" id="PTHR45138:SF9">
    <property type="entry name" value="DIGUANYLATE CYCLASE DGCM-RELATED"/>
    <property type="match status" value="1"/>
</dbReference>
<dbReference type="SMART" id="SM00267">
    <property type="entry name" value="GGDEF"/>
    <property type="match status" value="1"/>
</dbReference>
<dbReference type="Pfam" id="PF00990">
    <property type="entry name" value="GGDEF"/>
    <property type="match status" value="1"/>
</dbReference>
<dbReference type="EC" id="2.7.7.65" evidence="2"/>
<evidence type="ECO:0000313" key="7">
    <source>
        <dbReference type="EMBL" id="SHF11755.1"/>
    </source>
</evidence>
<keyword evidence="4" id="KW-0175">Coiled coil</keyword>
<accession>A0A1M4Z1B2</accession>
<dbReference type="AlphaFoldDB" id="A0A1M4Z1B2"/>
<dbReference type="CDD" id="cd01949">
    <property type="entry name" value="GGDEF"/>
    <property type="match status" value="1"/>
</dbReference>
<dbReference type="GO" id="GO:0052621">
    <property type="term" value="F:diguanylate cyclase activity"/>
    <property type="evidence" value="ECO:0007669"/>
    <property type="project" value="UniProtKB-EC"/>
</dbReference>
<evidence type="ECO:0000256" key="3">
    <source>
        <dbReference type="ARBA" id="ARBA00034247"/>
    </source>
</evidence>
<feature type="coiled-coil region" evidence="4">
    <location>
        <begin position="295"/>
        <end position="329"/>
    </location>
</feature>
<dbReference type="InterPro" id="IPR000160">
    <property type="entry name" value="GGDEF_dom"/>
</dbReference>